<protein>
    <recommendedName>
        <fullName evidence="4">Beta-barrel porin 2</fullName>
    </recommendedName>
</protein>
<dbReference type="OrthoDB" id="9153755at2"/>
<dbReference type="Pfam" id="PF10082">
    <property type="entry name" value="BBP2_2"/>
    <property type="match status" value="1"/>
</dbReference>
<dbReference type="AlphaFoldDB" id="A0A0A7EFW1"/>
<gene>
    <name evidence="2" type="ORF">OM33_09970</name>
</gene>
<feature type="chain" id="PRO_5002039102" description="Beta-barrel porin 2" evidence="1">
    <location>
        <begin position="21"/>
        <end position="395"/>
    </location>
</feature>
<evidence type="ECO:0000313" key="2">
    <source>
        <dbReference type="EMBL" id="AIY65438.1"/>
    </source>
</evidence>
<keyword evidence="3" id="KW-1185">Reference proteome</keyword>
<name>A0A0A7EFW1_9GAMM</name>
<feature type="signal peptide" evidence="1">
    <location>
        <begin position="1"/>
        <end position="20"/>
    </location>
</feature>
<dbReference type="RefSeq" id="WP_038641322.1">
    <property type="nucleotide sequence ID" value="NZ_CP009888.1"/>
</dbReference>
<accession>A0A0A7EFW1</accession>
<dbReference type="EMBL" id="CP009888">
    <property type="protein sequence ID" value="AIY65438.1"/>
    <property type="molecule type" value="Genomic_DNA"/>
</dbReference>
<dbReference type="KEGG" id="pseo:OM33_09970"/>
<keyword evidence="1" id="KW-0732">Signal</keyword>
<evidence type="ECO:0008006" key="4">
    <source>
        <dbReference type="Google" id="ProtNLM"/>
    </source>
</evidence>
<dbReference type="Proteomes" id="UP000030341">
    <property type="component" value="Chromosome 1"/>
</dbReference>
<evidence type="ECO:0000313" key="3">
    <source>
        <dbReference type="Proteomes" id="UP000030341"/>
    </source>
</evidence>
<reference evidence="2 3" key="1">
    <citation type="submission" date="2014-11" db="EMBL/GenBank/DDBJ databases">
        <title>Complete Genome Sequence of Pseudoalteromonas sp. Strain OCN003 Isolated from Kaneohe Bay, Oahu, Hawaii.</title>
        <authorList>
            <person name="Beurmann S."/>
            <person name="Videau P."/>
            <person name="Ushijima B."/>
            <person name="Smith A.M."/>
            <person name="Aeby G.S."/>
            <person name="Callahan S.M."/>
            <person name="Belcaid M."/>
        </authorList>
    </citation>
    <scope>NUCLEOTIDE SEQUENCE [LARGE SCALE GENOMIC DNA]</scope>
    <source>
        <strain evidence="2 3">OCN003</strain>
    </source>
</reference>
<dbReference type="HOGENOM" id="CLU_052040_0_0_6"/>
<proteinExistence type="predicted"/>
<dbReference type="eggNOG" id="COG5338">
    <property type="taxonomic scope" value="Bacteria"/>
</dbReference>
<dbReference type="STRING" id="1348114.OM33_09970"/>
<sequence length="395" mass="44142">MKKSILTCAVAMLLSFNSQANNEPGAFRTESGFVVTPLLDLGLKQDDNIYSRSNNETSSTILTVDPSVNFLLDDGVNSYSFDVGVLSGFYTEDSTDNYVDGYLGFSGHFEPSSKSRFDLNADAIWTTEPRGTGLTEGIGSEIDKPLRYSEQYLEGIYEYGARTAFGRVAVRGQYYNKEYLNFKEQTQYRNLDKLLVGGKFIYNTQAGSDAFVELTHEDISYDITAPNELARDSKDIRALVGFEWEATALTSGSAKLGYQKKDFDDTGRDNFTGLSWEAGITWSPLTYSSFDISTSQAAVDPLTEGDYIEETTFDLGWNHNWNERLSSRLGISYLLEDYVGVTREDDTTTLVAEVNYQLLRWVGITGYVNITDKDSTREGLYFDKNVVGVNLSLSM</sequence>
<evidence type="ECO:0000256" key="1">
    <source>
        <dbReference type="SAM" id="SignalP"/>
    </source>
</evidence>
<organism evidence="2 3">
    <name type="scientific">Pseudoalteromonas piratica</name>
    <dbReference type="NCBI Taxonomy" id="1348114"/>
    <lineage>
        <taxon>Bacteria</taxon>
        <taxon>Pseudomonadati</taxon>
        <taxon>Pseudomonadota</taxon>
        <taxon>Gammaproteobacteria</taxon>
        <taxon>Alteromonadales</taxon>
        <taxon>Pseudoalteromonadaceae</taxon>
        <taxon>Pseudoalteromonas</taxon>
    </lineage>
</organism>
<dbReference type="InterPro" id="IPR018759">
    <property type="entry name" value="BBP2_2"/>
</dbReference>